<dbReference type="Proteomes" id="UP000676325">
    <property type="component" value="Unassembled WGS sequence"/>
</dbReference>
<feature type="transmembrane region" description="Helical" evidence="1">
    <location>
        <begin position="61"/>
        <end position="86"/>
    </location>
</feature>
<keyword evidence="1" id="KW-0472">Membrane</keyword>
<keyword evidence="1" id="KW-1133">Transmembrane helix</keyword>
<dbReference type="GO" id="GO:0005886">
    <property type="term" value="C:plasma membrane"/>
    <property type="evidence" value="ECO:0007669"/>
    <property type="project" value="UniProtKB-SubCell"/>
</dbReference>
<dbReference type="RefSeq" id="WP_212518797.1">
    <property type="nucleotide sequence ID" value="NZ_JAGSOH010000039.1"/>
</dbReference>
<evidence type="ECO:0000313" key="3">
    <source>
        <dbReference type="Proteomes" id="UP000676325"/>
    </source>
</evidence>
<keyword evidence="3" id="KW-1185">Reference proteome</keyword>
<comment type="caution">
    <text evidence="2">The sequence shown here is derived from an EMBL/GenBank/DDBJ whole genome shotgun (WGS) entry which is preliminary data.</text>
</comment>
<dbReference type="Pfam" id="PF12679">
    <property type="entry name" value="ABC2_membrane_2"/>
    <property type="match status" value="1"/>
</dbReference>
<dbReference type="PANTHER" id="PTHR43471">
    <property type="entry name" value="ABC TRANSPORTER PERMEASE"/>
    <property type="match status" value="1"/>
</dbReference>
<dbReference type="EMBL" id="JAGSOH010000039">
    <property type="protein sequence ID" value="MBR7827656.1"/>
    <property type="molecule type" value="Genomic_DNA"/>
</dbReference>
<proteinExistence type="predicted"/>
<feature type="transmembrane region" description="Helical" evidence="1">
    <location>
        <begin position="212"/>
        <end position="232"/>
    </location>
</feature>
<gene>
    <name evidence="2" type="ORF">KDK95_15160</name>
</gene>
<feature type="transmembrane region" description="Helical" evidence="1">
    <location>
        <begin position="107"/>
        <end position="132"/>
    </location>
</feature>
<organism evidence="2 3">
    <name type="scientific">Actinospica acidithermotolerans</name>
    <dbReference type="NCBI Taxonomy" id="2828514"/>
    <lineage>
        <taxon>Bacteria</taxon>
        <taxon>Bacillati</taxon>
        <taxon>Actinomycetota</taxon>
        <taxon>Actinomycetes</taxon>
        <taxon>Catenulisporales</taxon>
        <taxon>Actinospicaceae</taxon>
        <taxon>Actinospica</taxon>
    </lineage>
</organism>
<dbReference type="GO" id="GO:0140359">
    <property type="term" value="F:ABC-type transporter activity"/>
    <property type="evidence" value="ECO:0007669"/>
    <property type="project" value="InterPro"/>
</dbReference>
<feature type="transmembrane region" description="Helical" evidence="1">
    <location>
        <begin position="26"/>
        <end position="49"/>
    </location>
</feature>
<dbReference type="PANTHER" id="PTHR43471:SF1">
    <property type="entry name" value="ABC TRANSPORTER PERMEASE PROTEIN NOSY-RELATED"/>
    <property type="match status" value="1"/>
</dbReference>
<keyword evidence="1" id="KW-0812">Transmembrane</keyword>
<feature type="transmembrane region" description="Helical" evidence="1">
    <location>
        <begin position="152"/>
        <end position="174"/>
    </location>
</feature>
<accession>A0A941E9X3</accession>
<name>A0A941E9X3_9ACTN</name>
<reference evidence="2" key="1">
    <citation type="submission" date="2021-04" db="EMBL/GenBank/DDBJ databases">
        <title>Genome based classification of Actinospica acidithermotolerans sp. nov., an actinobacterium isolated from an Indonesian hot spring.</title>
        <authorList>
            <person name="Kusuma A.B."/>
            <person name="Putra K.E."/>
            <person name="Nafisah S."/>
            <person name="Loh J."/>
            <person name="Nouioui I."/>
            <person name="Goodfellow M."/>
        </authorList>
    </citation>
    <scope>NUCLEOTIDE SEQUENCE</scope>
    <source>
        <strain evidence="2">MGRD01-02</strain>
    </source>
</reference>
<evidence type="ECO:0000256" key="1">
    <source>
        <dbReference type="SAM" id="Phobius"/>
    </source>
</evidence>
<dbReference type="AlphaFoldDB" id="A0A941E9X3"/>
<protein>
    <submittedName>
        <fullName evidence="2">ABC transporter permease</fullName>
    </submittedName>
</protein>
<sequence>MISTLSTTRIRAVVGKEIRDYRRNRFIATTMAIMPILFMIAPIVTIFSLPADVASQKLDAAIGVSVLYLTLIPALVPAVVASYTIVGEREQGTLEPVLTTPLTREELLLGKALAAFLPTLVISYAMYGIFLACAGLFAHPNVSDDIFQAGRILAQVLFTPLLAAWSIWAGIAISTRASDVRVAQQLSTLVSLPPLAVTALMGFGVITPSLRLALILGLALLAIDVAAGRFVAKLFDRERLLTGVKA</sequence>
<feature type="transmembrane region" description="Helical" evidence="1">
    <location>
        <begin position="186"/>
        <end position="206"/>
    </location>
</feature>
<evidence type="ECO:0000313" key="2">
    <source>
        <dbReference type="EMBL" id="MBR7827656.1"/>
    </source>
</evidence>